<dbReference type="Pfam" id="PF01551">
    <property type="entry name" value="Peptidase_M23"/>
    <property type="match status" value="1"/>
</dbReference>
<comment type="caution">
    <text evidence="3">The sequence shown here is derived from an EMBL/GenBank/DDBJ whole genome shotgun (WGS) entry which is preliminary data.</text>
</comment>
<dbReference type="EMBL" id="LAZR01026539">
    <property type="protein sequence ID" value="KKL68404.1"/>
    <property type="molecule type" value="Genomic_DNA"/>
</dbReference>
<dbReference type="CDD" id="cd12797">
    <property type="entry name" value="M23_peptidase"/>
    <property type="match status" value="1"/>
</dbReference>
<sequence>MTIARQSDFVQPVELLPDGRVAKVSSGFGSRGTTFHSAVDMMALWKPGDPVGHPNTDITGKYTMPAGVHALSIADGVVGSVTYDSTRGWYVQIKHPATRWGYTSLQSGYQHLAAPLVKVGQSVRVGQRIGVIGIGGGVRHLHFALSVNGNLIDPKPWIETWPIIRPGGTVSVGMAVFLASSFVLLVGSIGYFVYVRSG</sequence>
<dbReference type="PANTHER" id="PTHR21666:SF270">
    <property type="entry name" value="MUREIN HYDROLASE ACTIVATOR ENVC"/>
    <property type="match status" value="1"/>
</dbReference>
<dbReference type="PANTHER" id="PTHR21666">
    <property type="entry name" value="PEPTIDASE-RELATED"/>
    <property type="match status" value="1"/>
</dbReference>
<dbReference type="Gene3D" id="2.70.70.10">
    <property type="entry name" value="Glucose Permease (Domain IIA)"/>
    <property type="match status" value="1"/>
</dbReference>
<proteinExistence type="predicted"/>
<feature type="transmembrane region" description="Helical" evidence="1">
    <location>
        <begin position="172"/>
        <end position="194"/>
    </location>
</feature>
<organism evidence="3">
    <name type="scientific">marine sediment metagenome</name>
    <dbReference type="NCBI Taxonomy" id="412755"/>
    <lineage>
        <taxon>unclassified sequences</taxon>
        <taxon>metagenomes</taxon>
        <taxon>ecological metagenomes</taxon>
    </lineage>
</organism>
<dbReference type="InterPro" id="IPR011055">
    <property type="entry name" value="Dup_hybrid_motif"/>
</dbReference>
<dbReference type="AlphaFoldDB" id="A0A0F9E338"/>
<dbReference type="GO" id="GO:0004222">
    <property type="term" value="F:metalloendopeptidase activity"/>
    <property type="evidence" value="ECO:0007669"/>
    <property type="project" value="TreeGrafter"/>
</dbReference>
<accession>A0A0F9E338</accession>
<name>A0A0F9E338_9ZZZZ</name>
<keyword evidence="1" id="KW-0812">Transmembrane</keyword>
<feature type="domain" description="M23ase beta-sheet core" evidence="2">
    <location>
        <begin position="62"/>
        <end position="154"/>
    </location>
</feature>
<evidence type="ECO:0000256" key="1">
    <source>
        <dbReference type="SAM" id="Phobius"/>
    </source>
</evidence>
<reference evidence="3" key="1">
    <citation type="journal article" date="2015" name="Nature">
        <title>Complex archaea that bridge the gap between prokaryotes and eukaryotes.</title>
        <authorList>
            <person name="Spang A."/>
            <person name="Saw J.H."/>
            <person name="Jorgensen S.L."/>
            <person name="Zaremba-Niedzwiedzka K."/>
            <person name="Martijn J."/>
            <person name="Lind A.E."/>
            <person name="van Eijk R."/>
            <person name="Schleper C."/>
            <person name="Guy L."/>
            <person name="Ettema T.J."/>
        </authorList>
    </citation>
    <scope>NUCLEOTIDE SEQUENCE</scope>
</reference>
<dbReference type="InterPro" id="IPR016047">
    <property type="entry name" value="M23ase_b-sheet_dom"/>
</dbReference>
<protein>
    <recommendedName>
        <fullName evidence="2">M23ase beta-sheet core domain-containing protein</fullName>
    </recommendedName>
</protein>
<keyword evidence="1" id="KW-1133">Transmembrane helix</keyword>
<keyword evidence="1" id="KW-0472">Membrane</keyword>
<evidence type="ECO:0000313" key="3">
    <source>
        <dbReference type="EMBL" id="KKL68404.1"/>
    </source>
</evidence>
<dbReference type="InterPro" id="IPR050570">
    <property type="entry name" value="Cell_wall_metabolism_enzyme"/>
</dbReference>
<gene>
    <name evidence="3" type="ORF">LCGC14_2125320</name>
</gene>
<dbReference type="SUPFAM" id="SSF51261">
    <property type="entry name" value="Duplicated hybrid motif"/>
    <property type="match status" value="1"/>
</dbReference>
<evidence type="ECO:0000259" key="2">
    <source>
        <dbReference type="Pfam" id="PF01551"/>
    </source>
</evidence>